<dbReference type="Proteomes" id="UP000800093">
    <property type="component" value="Unassembled WGS sequence"/>
</dbReference>
<proteinExistence type="predicted"/>
<evidence type="ECO:0000313" key="2">
    <source>
        <dbReference type="Proteomes" id="UP000800093"/>
    </source>
</evidence>
<keyword evidence="2" id="KW-1185">Reference proteome</keyword>
<gene>
    <name evidence="1" type="ORF">CC78DRAFT_578857</name>
</gene>
<reference evidence="2" key="1">
    <citation type="journal article" date="2020" name="Stud. Mycol.">
        <title>101 Dothideomycetes genomes: A test case for predicting lifestyles and emergence of pathogens.</title>
        <authorList>
            <person name="Haridas S."/>
            <person name="Albert R."/>
            <person name="Binder M."/>
            <person name="Bloem J."/>
            <person name="LaButti K."/>
            <person name="Salamov A."/>
            <person name="Andreopoulos B."/>
            <person name="Baker S."/>
            <person name="Barry K."/>
            <person name="Bills G."/>
            <person name="Bluhm B."/>
            <person name="Cannon C."/>
            <person name="Castanera R."/>
            <person name="Culley D."/>
            <person name="Daum C."/>
            <person name="Ezra D."/>
            <person name="Gonzalez J."/>
            <person name="Henrissat B."/>
            <person name="Kuo A."/>
            <person name="Liang C."/>
            <person name="Lipzen A."/>
            <person name="Lutzoni F."/>
            <person name="Magnuson J."/>
            <person name="Mondo S."/>
            <person name="Nolan M."/>
            <person name="Ohm R."/>
            <person name="Pangilinan J."/>
            <person name="Park H.-J."/>
            <person name="Ramirez L."/>
            <person name="Alfaro M."/>
            <person name="Sun H."/>
            <person name="Tritt A."/>
            <person name="Yoshinaga Y."/>
            <person name="Zwiers L.-H."/>
            <person name="Turgeon B."/>
            <person name="Goodwin S."/>
            <person name="Spatafora J."/>
            <person name="Crous P."/>
            <person name="Grigoriev I."/>
        </authorList>
    </citation>
    <scope>NUCLEOTIDE SEQUENCE [LARGE SCALE GENOMIC DNA]</scope>
    <source>
        <strain evidence="2">CBS 304.66</strain>
    </source>
</reference>
<accession>A0A9P4KB38</accession>
<name>A0A9P4KB38_9PLEO</name>
<protein>
    <submittedName>
        <fullName evidence="1">Uncharacterized protein</fullName>
    </submittedName>
</protein>
<organism evidence="1 2">
    <name type="scientific">Lojkania enalia</name>
    <dbReference type="NCBI Taxonomy" id="147567"/>
    <lineage>
        <taxon>Eukaryota</taxon>
        <taxon>Fungi</taxon>
        <taxon>Dikarya</taxon>
        <taxon>Ascomycota</taxon>
        <taxon>Pezizomycotina</taxon>
        <taxon>Dothideomycetes</taxon>
        <taxon>Pleosporomycetidae</taxon>
        <taxon>Pleosporales</taxon>
        <taxon>Pleosporales incertae sedis</taxon>
        <taxon>Lojkania</taxon>
    </lineage>
</organism>
<dbReference type="OrthoDB" id="3799525at2759"/>
<evidence type="ECO:0000313" key="1">
    <source>
        <dbReference type="EMBL" id="KAF2266004.1"/>
    </source>
</evidence>
<sequence>MAHLLNRINYKESGSEEDGLVGVRLAPKKFNNSETDLSSPTELSEEADFEASIGLEKEESENSSSPAPRLDSLFRVQRRALEDSLVLVELAVVSPVHVLAEDVYLAKTISTGRAIALTLAETLTAATWTVEVESYKRDHEPPALSKHRKVITNSNASFHAEDGAPHPWASAISSIRFNGPRRNPRREFHRLAGLDDEDEEEFLGQQSGREEREAYLLIGVGLGMDLSEICLRIGAVDSNVMIQATIRNSRYDDWTTRSYDHWHSKRKATWDENNIEIYRSRSAHLAVDIKKFPNSDNALGLPRTAKYAIEHLEQLWYYPYNYDRLLREIGGPRLVKAENTNHEPGQQIKGTANGRLMMLSDLDDVVSRTARDPNLRGRFDPFSAHAFPGSARKSPPQWYLANITVPTEDDYNPWAENVGWESQQWLAMGIWVGMRA</sequence>
<comment type="caution">
    <text evidence="1">The sequence shown here is derived from an EMBL/GenBank/DDBJ whole genome shotgun (WGS) entry which is preliminary data.</text>
</comment>
<dbReference type="EMBL" id="ML986602">
    <property type="protein sequence ID" value="KAF2266004.1"/>
    <property type="molecule type" value="Genomic_DNA"/>
</dbReference>
<dbReference type="AlphaFoldDB" id="A0A9P4KB38"/>